<evidence type="ECO:0000313" key="3">
    <source>
        <dbReference type="EMBL" id="KAL3068911.1"/>
    </source>
</evidence>
<dbReference type="PANTHER" id="PTHR45774">
    <property type="entry name" value="BTB/POZ DOMAIN-CONTAINING"/>
    <property type="match status" value="1"/>
</dbReference>
<keyword evidence="4" id="KW-1185">Reference proteome</keyword>
<evidence type="ECO:0000313" key="4">
    <source>
        <dbReference type="Proteomes" id="UP001620645"/>
    </source>
</evidence>
<proteinExistence type="predicted"/>
<accession>A0ABD2HRJ3</accession>
<dbReference type="PANTHER" id="PTHR45774:SF3">
    <property type="entry name" value="BTB (POZ) DOMAIN-CONTAINING 2B-RELATED"/>
    <property type="match status" value="1"/>
</dbReference>
<dbReference type="PROSITE" id="PS50222">
    <property type="entry name" value="EF_HAND_2"/>
    <property type="match status" value="1"/>
</dbReference>
<gene>
    <name evidence="3" type="ORF">niasHS_015479</name>
</gene>
<feature type="domain" description="EF-hand" evidence="2">
    <location>
        <begin position="89"/>
        <end position="124"/>
    </location>
</feature>
<evidence type="ECO:0000259" key="2">
    <source>
        <dbReference type="PROSITE" id="PS50222"/>
    </source>
</evidence>
<dbReference type="AlphaFoldDB" id="A0ABD2HRJ3"/>
<dbReference type="InterPro" id="IPR011705">
    <property type="entry name" value="BACK"/>
</dbReference>
<dbReference type="Proteomes" id="UP001620645">
    <property type="component" value="Unassembled WGS sequence"/>
</dbReference>
<organism evidence="3 4">
    <name type="scientific">Heterodera schachtii</name>
    <name type="common">Sugarbeet cyst nematode worm</name>
    <name type="synonym">Tylenchus schachtii</name>
    <dbReference type="NCBI Taxonomy" id="97005"/>
    <lineage>
        <taxon>Eukaryota</taxon>
        <taxon>Metazoa</taxon>
        <taxon>Ecdysozoa</taxon>
        <taxon>Nematoda</taxon>
        <taxon>Chromadorea</taxon>
        <taxon>Rhabditida</taxon>
        <taxon>Tylenchina</taxon>
        <taxon>Tylenchomorpha</taxon>
        <taxon>Tylenchoidea</taxon>
        <taxon>Heteroderidae</taxon>
        <taxon>Heteroderinae</taxon>
        <taxon>Heterodera</taxon>
    </lineage>
</organism>
<dbReference type="SUPFAM" id="SSF49599">
    <property type="entry name" value="TRAF domain-like"/>
    <property type="match status" value="1"/>
</dbReference>
<dbReference type="Gene3D" id="1.25.40.420">
    <property type="match status" value="1"/>
</dbReference>
<sequence length="611" mass="71523">MSFSSKSSDDEFTIIDQAQFEHSTFSDEGFEHVKIAEIEQTHKENTENGNDNDHEMNITNPDILADRMKLLLSTAKGADAHFVVGKNDEKEEVIQQSFEYIDKNADDLIKSDEFLQIDQNLLCEILARDELQIQNLRAVLGPALYKIRFPLFPKEEFSEKIVSSGVLKMEEVISIYQFLCHPNFRGTSNGLLYPLQFPRHWRISTFGTIVMDIEKVSQFMRQIIGNKRQSEVMKIKGFPWKIMAQIQMKTEYAEKVKESREKWRESSERWRESNAKLMENGEKMKQNARELKENGVKLKENTEKMEENKGKFKENNEKWEEIIEKLKEKTKQMVENTEKIKENTEKMEENTREMKENAKKLKLEEKGERLVENAKKLEEDAERLEEDAERLEENANKIEENGERLVEKGERLMENANKIEENGKRLVENANKIEEDGKRLIEIKNEEKFKESAQILIENSKKLLEIREKLEENGKKLKENDVKLCKERSEKLKESIETNKKRQEKWEELKKWREIAGAEKWLGFFLLYDAPKDDSNLGCVCSATLRIVSQKSEVRDLQHKFSDVTMKPSNCWGFSNFISFAQLMDPGKELYDKSGDKVTLAIDLVVKEAKT</sequence>
<dbReference type="InterPro" id="IPR008974">
    <property type="entry name" value="TRAF-like"/>
</dbReference>
<dbReference type="Pfam" id="PF07707">
    <property type="entry name" value="BACK"/>
    <property type="match status" value="1"/>
</dbReference>
<evidence type="ECO:0000256" key="1">
    <source>
        <dbReference type="SAM" id="Coils"/>
    </source>
</evidence>
<dbReference type="InterPro" id="IPR002048">
    <property type="entry name" value="EF_hand_dom"/>
</dbReference>
<dbReference type="EMBL" id="JBICCN010000435">
    <property type="protein sequence ID" value="KAL3068911.1"/>
    <property type="molecule type" value="Genomic_DNA"/>
</dbReference>
<comment type="caution">
    <text evidence="3">The sequence shown here is derived from an EMBL/GenBank/DDBJ whole genome shotgun (WGS) entry which is preliminary data.</text>
</comment>
<protein>
    <recommendedName>
        <fullName evidence="2">EF-hand domain-containing protein</fullName>
    </recommendedName>
</protein>
<name>A0ABD2HRJ3_HETSC</name>
<reference evidence="3 4" key="1">
    <citation type="submission" date="2024-10" db="EMBL/GenBank/DDBJ databases">
        <authorList>
            <person name="Kim D."/>
        </authorList>
    </citation>
    <scope>NUCLEOTIDE SEQUENCE [LARGE SCALE GENOMIC DNA]</scope>
    <source>
        <strain evidence="3">Taebaek</strain>
    </source>
</reference>
<dbReference type="Gene3D" id="2.60.210.10">
    <property type="entry name" value="Apoptosis, Tumor Necrosis Factor Receptor Associated Protein 2, Chain A"/>
    <property type="match status" value="1"/>
</dbReference>
<keyword evidence="1" id="KW-0175">Coiled coil</keyword>
<feature type="coiled-coil region" evidence="1">
    <location>
        <begin position="274"/>
        <end position="480"/>
    </location>
</feature>